<gene>
    <name evidence="2" type="primary">pspA</name>
    <name evidence="2" type="ORF">C0V82_13260</name>
</gene>
<dbReference type="KEGG" id="ncb:C0V82_13260"/>
<name>A0A2K9NDD3_9PROT</name>
<evidence type="ECO:0000256" key="1">
    <source>
        <dbReference type="ARBA" id="ARBA00043985"/>
    </source>
</evidence>
<dbReference type="Proteomes" id="UP000234752">
    <property type="component" value="Chromosome eg_1"/>
</dbReference>
<organism evidence="2 3">
    <name type="scientific">Niveispirillum cyanobacteriorum</name>
    <dbReference type="NCBI Taxonomy" id="1612173"/>
    <lineage>
        <taxon>Bacteria</taxon>
        <taxon>Pseudomonadati</taxon>
        <taxon>Pseudomonadota</taxon>
        <taxon>Alphaproteobacteria</taxon>
        <taxon>Rhodospirillales</taxon>
        <taxon>Azospirillaceae</taxon>
        <taxon>Niveispirillum</taxon>
    </lineage>
</organism>
<reference evidence="2 3" key="1">
    <citation type="submission" date="2017-12" db="EMBL/GenBank/DDBJ databases">
        <title>Genomes of bacteria within cyanobacterial aggregates.</title>
        <authorList>
            <person name="Cai H."/>
        </authorList>
    </citation>
    <scope>NUCLEOTIDE SEQUENCE [LARGE SCALE GENOMIC DNA]</scope>
    <source>
        <strain evidence="2 3">TH16</strain>
    </source>
</reference>
<dbReference type="AlphaFoldDB" id="A0A2K9NDD3"/>
<comment type="similarity">
    <text evidence="1">Belongs to the PspA/Vipp/IM30 family.</text>
</comment>
<dbReference type="EMBL" id="CP025611">
    <property type="protein sequence ID" value="AUN31097.1"/>
    <property type="molecule type" value="Genomic_DNA"/>
</dbReference>
<protein>
    <submittedName>
        <fullName evidence="2">Phage shock protein PspA</fullName>
    </submittedName>
</protein>
<dbReference type="GO" id="GO:0009271">
    <property type="term" value="P:phage shock"/>
    <property type="evidence" value="ECO:0007669"/>
    <property type="project" value="TreeGrafter"/>
</dbReference>
<proteinExistence type="inferred from homology"/>
<dbReference type="RefSeq" id="WP_102112711.1">
    <property type="nucleotide sequence ID" value="NZ_BMGN01000011.1"/>
</dbReference>
<dbReference type="PANTHER" id="PTHR31088">
    <property type="entry name" value="MEMBRANE-ASSOCIATED PROTEIN VIPP1, CHLOROPLASTIC"/>
    <property type="match status" value="1"/>
</dbReference>
<accession>A0A2K9NDD3</accession>
<evidence type="ECO:0000313" key="2">
    <source>
        <dbReference type="EMBL" id="AUN31097.1"/>
    </source>
</evidence>
<dbReference type="InterPro" id="IPR007157">
    <property type="entry name" value="PspA_VIPP1"/>
</dbReference>
<dbReference type="PANTHER" id="PTHR31088:SF6">
    <property type="entry name" value="PHAGE SHOCK PROTEIN A"/>
    <property type="match status" value="1"/>
</dbReference>
<dbReference type="Pfam" id="PF04012">
    <property type="entry name" value="PspA_IM30"/>
    <property type="match status" value="1"/>
</dbReference>
<dbReference type="OrthoDB" id="9779630at2"/>
<dbReference type="NCBIfam" id="TIGR02977">
    <property type="entry name" value="phageshock_pspA"/>
    <property type="match status" value="1"/>
</dbReference>
<dbReference type="InterPro" id="IPR014319">
    <property type="entry name" value="Phageshock_PspA"/>
</dbReference>
<sequence>MGIFSRLGDIVNSNINAILDRAEDPEKLVRLIIQEMEDTLVEVRSSAVKTVAEKKEIERRLSEIRRESEDWQRKAEFALSKDREDLAKGALVAKAKLAEAAEQMSSELGRLDSALAKTNEDIGALQVKLADAKTREKTLIARHKTATNRLKVRTQLYDDRITDAFSRFEQVERNLDVLEGRSEVLGMGRGAKSLEDEIAELEAESKVESELAALKAKLAAKDQQG</sequence>
<evidence type="ECO:0000313" key="3">
    <source>
        <dbReference type="Proteomes" id="UP000234752"/>
    </source>
</evidence>
<dbReference type="GO" id="GO:0005829">
    <property type="term" value="C:cytosol"/>
    <property type="evidence" value="ECO:0007669"/>
    <property type="project" value="TreeGrafter"/>
</dbReference>
<keyword evidence="3" id="KW-1185">Reference proteome</keyword>